<evidence type="ECO:0000313" key="1">
    <source>
        <dbReference type="EMBL" id="MFC6282789.1"/>
    </source>
</evidence>
<accession>A0ABW1TYS9</accession>
<gene>
    <name evidence="1" type="ORF">ACFQND_16305</name>
</gene>
<proteinExistence type="predicted"/>
<dbReference type="Proteomes" id="UP001596270">
    <property type="component" value="Unassembled WGS sequence"/>
</dbReference>
<sequence length="87" mass="9508">MTQISPTTLQQFHQRETERLRSELQAAAAACIENGDAEWWGASVIPDSDAFLAAESYGALELEEGEVFTDDPAHAATFLLLVSFALH</sequence>
<dbReference type="RefSeq" id="WP_371439323.1">
    <property type="nucleotide sequence ID" value="NZ_JBHSRS010000080.1"/>
</dbReference>
<keyword evidence="2" id="KW-1185">Reference proteome</keyword>
<comment type="caution">
    <text evidence="1">The sequence shown here is derived from an EMBL/GenBank/DDBJ whole genome shotgun (WGS) entry which is preliminary data.</text>
</comment>
<dbReference type="EMBL" id="JBHSRS010000080">
    <property type="protein sequence ID" value="MFC6282789.1"/>
    <property type="molecule type" value="Genomic_DNA"/>
</dbReference>
<name>A0ABW1TYS9_9BURK</name>
<reference evidence="2" key="1">
    <citation type="journal article" date="2019" name="Int. J. Syst. Evol. Microbiol.">
        <title>The Global Catalogue of Microorganisms (GCM) 10K type strain sequencing project: providing services to taxonomists for standard genome sequencing and annotation.</title>
        <authorList>
            <consortium name="The Broad Institute Genomics Platform"/>
            <consortium name="The Broad Institute Genome Sequencing Center for Infectious Disease"/>
            <person name="Wu L."/>
            <person name="Ma J."/>
        </authorList>
    </citation>
    <scope>NUCLEOTIDE SEQUENCE [LARGE SCALE GENOMIC DNA]</scope>
    <source>
        <strain evidence="2">CCUG 39402</strain>
    </source>
</reference>
<organism evidence="1 2">
    <name type="scientific">Polaromonas aquatica</name>
    <dbReference type="NCBI Taxonomy" id="332657"/>
    <lineage>
        <taxon>Bacteria</taxon>
        <taxon>Pseudomonadati</taxon>
        <taxon>Pseudomonadota</taxon>
        <taxon>Betaproteobacteria</taxon>
        <taxon>Burkholderiales</taxon>
        <taxon>Comamonadaceae</taxon>
        <taxon>Polaromonas</taxon>
    </lineage>
</organism>
<evidence type="ECO:0000313" key="2">
    <source>
        <dbReference type="Proteomes" id="UP001596270"/>
    </source>
</evidence>
<protein>
    <submittedName>
        <fullName evidence="1">Uncharacterized protein</fullName>
    </submittedName>
</protein>